<evidence type="ECO:0000256" key="1">
    <source>
        <dbReference type="ARBA" id="ARBA00007435"/>
    </source>
</evidence>
<dbReference type="Gene3D" id="3.40.1440.10">
    <property type="entry name" value="GIY-YIG endonuclease"/>
    <property type="match status" value="1"/>
</dbReference>
<dbReference type="PROSITE" id="PS50164">
    <property type="entry name" value="GIY_YIG"/>
    <property type="match status" value="1"/>
</dbReference>
<reference evidence="3 4" key="1">
    <citation type="submission" date="2023-05" db="EMBL/GenBank/DDBJ databases">
        <title>Lysobacter sp. strain LF1 Genome sequencing and assembly.</title>
        <authorList>
            <person name="Jung Y."/>
        </authorList>
    </citation>
    <scope>NUCLEOTIDE SEQUENCE [LARGE SCALE GENOMIC DNA]</scope>
    <source>
        <strain evidence="3 4">LF1</strain>
    </source>
</reference>
<comment type="similarity">
    <text evidence="1">Belongs to the UPF0213 family.</text>
</comment>
<protein>
    <submittedName>
        <fullName evidence="3">GIY-YIG nuclease family protein</fullName>
    </submittedName>
</protein>
<proteinExistence type="inferred from homology"/>
<dbReference type="SUPFAM" id="SSF82771">
    <property type="entry name" value="GIY-YIG endonuclease"/>
    <property type="match status" value="1"/>
</dbReference>
<accession>A0ABT6XGI8</accession>
<dbReference type="InterPro" id="IPR035901">
    <property type="entry name" value="GIY-YIG_endonuc_sf"/>
</dbReference>
<dbReference type="CDD" id="cd10456">
    <property type="entry name" value="GIY-YIG_UPF0213"/>
    <property type="match status" value="1"/>
</dbReference>
<dbReference type="InterPro" id="IPR050190">
    <property type="entry name" value="UPF0213_domain"/>
</dbReference>
<dbReference type="InterPro" id="IPR000305">
    <property type="entry name" value="GIY-YIG_endonuc"/>
</dbReference>
<dbReference type="Proteomes" id="UP001321580">
    <property type="component" value="Unassembled WGS sequence"/>
</dbReference>
<dbReference type="PANTHER" id="PTHR34477:SF1">
    <property type="entry name" value="UPF0213 PROTEIN YHBQ"/>
    <property type="match status" value="1"/>
</dbReference>
<keyword evidence="4" id="KW-1185">Reference proteome</keyword>
<gene>
    <name evidence="3" type="ORF">QLQ15_09600</name>
</gene>
<evidence type="ECO:0000313" key="3">
    <source>
        <dbReference type="EMBL" id="MDI9239164.1"/>
    </source>
</evidence>
<dbReference type="Pfam" id="PF01541">
    <property type="entry name" value="GIY-YIG"/>
    <property type="match status" value="1"/>
</dbReference>
<dbReference type="RefSeq" id="WP_283212567.1">
    <property type="nucleotide sequence ID" value="NZ_JASGBI010000001.1"/>
</dbReference>
<evidence type="ECO:0000259" key="2">
    <source>
        <dbReference type="PROSITE" id="PS50164"/>
    </source>
</evidence>
<evidence type="ECO:0000313" key="4">
    <source>
        <dbReference type="Proteomes" id="UP001321580"/>
    </source>
</evidence>
<dbReference type="PANTHER" id="PTHR34477">
    <property type="entry name" value="UPF0213 PROTEIN YHBQ"/>
    <property type="match status" value="1"/>
</dbReference>
<dbReference type="EMBL" id="JASGBI010000001">
    <property type="protein sequence ID" value="MDI9239164.1"/>
    <property type="molecule type" value="Genomic_DNA"/>
</dbReference>
<organism evidence="3 4">
    <name type="scientific">Lysobacter stagni</name>
    <dbReference type="NCBI Taxonomy" id="3045172"/>
    <lineage>
        <taxon>Bacteria</taxon>
        <taxon>Pseudomonadati</taxon>
        <taxon>Pseudomonadota</taxon>
        <taxon>Gammaproteobacteria</taxon>
        <taxon>Lysobacterales</taxon>
        <taxon>Lysobacteraceae</taxon>
        <taxon>Lysobacter</taxon>
    </lineage>
</organism>
<feature type="domain" description="GIY-YIG" evidence="2">
    <location>
        <begin position="7"/>
        <end position="82"/>
    </location>
</feature>
<comment type="caution">
    <text evidence="3">The sequence shown here is derived from an EMBL/GenBank/DDBJ whole genome shotgun (WGS) entry which is preliminary data.</text>
</comment>
<name>A0ABT6XGI8_9GAMM</name>
<sequence length="100" mass="10904">MNASLDNGWFVYLLECGDGSLYTGITTDVARRYAQHAAGKGARYTRSRPPVRLLAQFPYPDRSAASRAEHAIKQLTAAQKRALCDSALPAHCESIAALRP</sequence>